<comment type="caution">
    <text evidence="1">The sequence shown here is derived from an EMBL/GenBank/DDBJ whole genome shotgun (WGS) entry which is preliminary data.</text>
</comment>
<name>A0A8J5STH0_ZIZPA</name>
<proteinExistence type="predicted"/>
<dbReference type="AlphaFoldDB" id="A0A8J5STH0"/>
<keyword evidence="2" id="KW-1185">Reference proteome</keyword>
<organism evidence="1 2">
    <name type="scientific">Zizania palustris</name>
    <name type="common">Northern wild rice</name>
    <dbReference type="NCBI Taxonomy" id="103762"/>
    <lineage>
        <taxon>Eukaryota</taxon>
        <taxon>Viridiplantae</taxon>
        <taxon>Streptophyta</taxon>
        <taxon>Embryophyta</taxon>
        <taxon>Tracheophyta</taxon>
        <taxon>Spermatophyta</taxon>
        <taxon>Magnoliopsida</taxon>
        <taxon>Liliopsida</taxon>
        <taxon>Poales</taxon>
        <taxon>Poaceae</taxon>
        <taxon>BOP clade</taxon>
        <taxon>Oryzoideae</taxon>
        <taxon>Oryzeae</taxon>
        <taxon>Zizaniinae</taxon>
        <taxon>Zizania</taxon>
    </lineage>
</organism>
<protein>
    <submittedName>
        <fullName evidence="1">Uncharacterized protein</fullName>
    </submittedName>
</protein>
<dbReference type="EMBL" id="JAAALK010000282">
    <property type="protein sequence ID" value="KAG8081266.1"/>
    <property type="molecule type" value="Genomic_DNA"/>
</dbReference>
<sequence>MLPVLSCYWNGFFAAGAAQNDSDWEIRVAIYAPQHRPAGAAYLPRPRSQEILQADSPLLRFIISSCYLLADWVADLGLGLLLNNLGNIGRRQQQRRRIELQRYGSFPRAPLSFRGSQARARLGPSAFDKINRIKTKSMSTKNNTHESFVGRSGNNQTRTFSLELLYHAKNT</sequence>
<accession>A0A8J5STH0</accession>
<reference evidence="1" key="1">
    <citation type="journal article" date="2021" name="bioRxiv">
        <title>Whole Genome Assembly and Annotation of Northern Wild Rice, Zizania palustris L., Supports a Whole Genome Duplication in the Zizania Genus.</title>
        <authorList>
            <person name="Haas M."/>
            <person name="Kono T."/>
            <person name="Macchietto M."/>
            <person name="Millas R."/>
            <person name="McGilp L."/>
            <person name="Shao M."/>
            <person name="Duquette J."/>
            <person name="Hirsch C.N."/>
            <person name="Kimball J."/>
        </authorList>
    </citation>
    <scope>NUCLEOTIDE SEQUENCE</scope>
    <source>
        <tissue evidence="1">Fresh leaf tissue</tissue>
    </source>
</reference>
<dbReference type="Proteomes" id="UP000729402">
    <property type="component" value="Unassembled WGS sequence"/>
</dbReference>
<reference evidence="1" key="2">
    <citation type="submission" date="2021-02" db="EMBL/GenBank/DDBJ databases">
        <authorList>
            <person name="Kimball J.A."/>
            <person name="Haas M.W."/>
            <person name="Macchietto M."/>
            <person name="Kono T."/>
            <person name="Duquette J."/>
            <person name="Shao M."/>
        </authorList>
    </citation>
    <scope>NUCLEOTIDE SEQUENCE</scope>
    <source>
        <tissue evidence="1">Fresh leaf tissue</tissue>
    </source>
</reference>
<evidence type="ECO:0000313" key="1">
    <source>
        <dbReference type="EMBL" id="KAG8081266.1"/>
    </source>
</evidence>
<evidence type="ECO:0000313" key="2">
    <source>
        <dbReference type="Proteomes" id="UP000729402"/>
    </source>
</evidence>
<gene>
    <name evidence="1" type="ORF">GUJ93_ZPchr0007g3439</name>
</gene>